<feature type="transmembrane region" description="Helical" evidence="6">
    <location>
        <begin position="52"/>
        <end position="73"/>
    </location>
</feature>
<feature type="transmembrane region" description="Helical" evidence="6">
    <location>
        <begin position="161"/>
        <end position="179"/>
    </location>
</feature>
<dbReference type="SMART" id="SM00887">
    <property type="entry name" value="EB_dh"/>
    <property type="match status" value="1"/>
</dbReference>
<dbReference type="GO" id="GO:0020037">
    <property type="term" value="F:heme binding"/>
    <property type="evidence" value="ECO:0007669"/>
    <property type="project" value="InterPro"/>
</dbReference>
<dbReference type="GO" id="GO:0046872">
    <property type="term" value="F:metal ion binding"/>
    <property type="evidence" value="ECO:0007669"/>
    <property type="project" value="UniProtKB-KW"/>
</dbReference>
<keyword evidence="3" id="KW-0479">Metal-binding</keyword>
<dbReference type="Gene3D" id="2.60.40.1190">
    <property type="match status" value="1"/>
</dbReference>
<sequence>MNPQRFNFVLLHLIVSISALVNLLTGLRIHLVSNRSLYWLSPLLPEGQMHDLHYLSGVILFAAVFGYVVYLALRKKRATKPTSSYHLWVQYFGYGVTISALITGGLYWWQSDWLNLQAWHFWSAIGMLVFLILHSLVYIIQYGASVLKLVLPFRTLKQARLSFTLLLTLTTAGAGWAFMTTSSQMPLQVHRLSSETLIEINGKPDEVFWSGIPYVSVKTTGGANFENGATTVSIKAAANEYETYFLFRWKDETKSLAHLPLFKQDGKWVVRQNGFHEFDETVYYEDKFAVMISSTCGFGADGTAYLGRKPIKGKPENWHGKGYHASMDNKIRDLWHWKAVRTNDMFQADDNFFGAPSNTRFGQRRYTAGYLPDGKDSGGYKMNWKWYSPKQITPKRLPKAESDITRPLAWFGSQPYKASLDTYSEGTELPSVLYRSNQFEGDRANVRARGIWKDGYWTLEVSRQHNTGSQHDVALENGTCIWVSAFDHSQVAHTRHHRPFQLEYL</sequence>
<gene>
    <name evidence="8" type="ORF">VIBNISOn1_30246</name>
</gene>
<comment type="caution">
    <text evidence="8">The sequence shown here is derived from an EMBL/GenBank/DDBJ whole genome shotgun (WGS) entry which is preliminary data.</text>
</comment>
<dbReference type="InterPro" id="IPR019020">
    <property type="entry name" value="Cyt-c552/DMSO_Rdtase_haem-bd"/>
</dbReference>
<feature type="domain" description="Cytochrome c-552/DMSO reductase-like haem-binding" evidence="7">
    <location>
        <begin position="206"/>
        <end position="498"/>
    </location>
</feature>
<reference evidence="8 9" key="1">
    <citation type="journal article" date="2013" name="ISME J.">
        <title>Comparative genomics of pathogenic lineages of Vibrio nigripulchritudo identifies virulence-associated traits.</title>
        <authorList>
            <person name="Goudenege D."/>
            <person name="Labreuche Y."/>
            <person name="Krin E."/>
            <person name="Ansquer D."/>
            <person name="Mangenot S."/>
            <person name="Calteau A."/>
            <person name="Medigue C."/>
            <person name="Mazel D."/>
            <person name="Polz M.F."/>
            <person name="Le Roux F."/>
        </authorList>
    </citation>
    <scope>NUCLEOTIDE SEQUENCE [LARGE SCALE GENOMIC DNA]</scope>
    <source>
        <strain evidence="8 9">SOn1</strain>
    </source>
</reference>
<dbReference type="AlphaFoldDB" id="A0AAV2VS45"/>
<evidence type="ECO:0000259" key="7">
    <source>
        <dbReference type="SMART" id="SM00887"/>
    </source>
</evidence>
<keyword evidence="1" id="KW-0813">Transport</keyword>
<keyword evidence="6" id="KW-0472">Membrane</keyword>
<evidence type="ECO:0000256" key="3">
    <source>
        <dbReference type="ARBA" id="ARBA00022723"/>
    </source>
</evidence>
<dbReference type="SUPFAM" id="SSF81342">
    <property type="entry name" value="Transmembrane di-heme cytochromes"/>
    <property type="match status" value="1"/>
</dbReference>
<feature type="transmembrane region" description="Helical" evidence="6">
    <location>
        <begin position="7"/>
        <end position="32"/>
    </location>
</feature>
<dbReference type="Proteomes" id="UP000018211">
    <property type="component" value="Unassembled WGS sequence"/>
</dbReference>
<dbReference type="CDD" id="cd09625">
    <property type="entry name" value="DOMON_like_cytochrome"/>
    <property type="match status" value="1"/>
</dbReference>
<protein>
    <recommendedName>
        <fullName evidence="7">Cytochrome c-552/DMSO reductase-like haem-binding domain-containing protein</fullName>
    </recommendedName>
</protein>
<keyword evidence="4" id="KW-0249">Electron transport</keyword>
<evidence type="ECO:0000256" key="2">
    <source>
        <dbReference type="ARBA" id="ARBA00022617"/>
    </source>
</evidence>
<evidence type="ECO:0000256" key="5">
    <source>
        <dbReference type="ARBA" id="ARBA00023004"/>
    </source>
</evidence>
<feature type="transmembrane region" description="Helical" evidence="6">
    <location>
        <begin position="85"/>
        <end position="109"/>
    </location>
</feature>
<proteinExistence type="predicted"/>
<keyword evidence="2" id="KW-0349">Heme</keyword>
<dbReference type="GO" id="GO:0016020">
    <property type="term" value="C:membrane"/>
    <property type="evidence" value="ECO:0007669"/>
    <property type="project" value="InterPro"/>
</dbReference>
<keyword evidence="5" id="KW-0408">Iron</keyword>
<evidence type="ECO:0000313" key="8">
    <source>
        <dbReference type="EMBL" id="CCO47547.1"/>
    </source>
</evidence>
<organism evidence="8 9">
    <name type="scientific">Vibrio nigripulchritudo SOn1</name>
    <dbReference type="NCBI Taxonomy" id="1238450"/>
    <lineage>
        <taxon>Bacteria</taxon>
        <taxon>Pseudomonadati</taxon>
        <taxon>Pseudomonadota</taxon>
        <taxon>Gammaproteobacteria</taxon>
        <taxon>Vibrionales</taxon>
        <taxon>Vibrionaceae</taxon>
        <taxon>Vibrio</taxon>
    </lineage>
</organism>
<evidence type="ECO:0000256" key="6">
    <source>
        <dbReference type="SAM" id="Phobius"/>
    </source>
</evidence>
<evidence type="ECO:0000256" key="1">
    <source>
        <dbReference type="ARBA" id="ARBA00022448"/>
    </source>
</evidence>
<dbReference type="Pfam" id="PF09459">
    <property type="entry name" value="EB_dh"/>
    <property type="match status" value="1"/>
</dbReference>
<dbReference type="RefSeq" id="WP_022612320.1">
    <property type="nucleotide sequence ID" value="NZ_LK391965.1"/>
</dbReference>
<name>A0AAV2VS45_9VIBR</name>
<dbReference type="InterPro" id="IPR016174">
    <property type="entry name" value="Di-haem_cyt_TM"/>
</dbReference>
<keyword evidence="6" id="KW-0812">Transmembrane</keyword>
<evidence type="ECO:0000313" key="9">
    <source>
        <dbReference type="Proteomes" id="UP000018211"/>
    </source>
</evidence>
<feature type="transmembrane region" description="Helical" evidence="6">
    <location>
        <begin position="121"/>
        <end position="140"/>
    </location>
</feature>
<accession>A0AAV2VS45</accession>
<evidence type="ECO:0000256" key="4">
    <source>
        <dbReference type="ARBA" id="ARBA00022982"/>
    </source>
</evidence>
<dbReference type="GO" id="GO:0022904">
    <property type="term" value="P:respiratory electron transport chain"/>
    <property type="evidence" value="ECO:0007669"/>
    <property type="project" value="InterPro"/>
</dbReference>
<dbReference type="EMBL" id="CAOF01000120">
    <property type="protein sequence ID" value="CCO47547.1"/>
    <property type="molecule type" value="Genomic_DNA"/>
</dbReference>
<keyword evidence="6" id="KW-1133">Transmembrane helix</keyword>